<dbReference type="Proteomes" id="UP000199021">
    <property type="component" value="Unassembled WGS sequence"/>
</dbReference>
<proteinExistence type="predicted"/>
<dbReference type="AlphaFoldDB" id="A0A1H9PHJ0"/>
<organism evidence="1 2">
    <name type="scientific">Neolewinella agarilytica</name>
    <dbReference type="NCBI Taxonomy" id="478744"/>
    <lineage>
        <taxon>Bacteria</taxon>
        <taxon>Pseudomonadati</taxon>
        <taxon>Bacteroidota</taxon>
        <taxon>Saprospiria</taxon>
        <taxon>Saprospirales</taxon>
        <taxon>Lewinellaceae</taxon>
        <taxon>Neolewinella</taxon>
    </lineage>
</organism>
<keyword evidence="2" id="KW-1185">Reference proteome</keyword>
<evidence type="ECO:0000313" key="1">
    <source>
        <dbReference type="EMBL" id="SER47335.1"/>
    </source>
</evidence>
<dbReference type="EMBL" id="FOFB01000051">
    <property type="protein sequence ID" value="SER47335.1"/>
    <property type="molecule type" value="Genomic_DNA"/>
</dbReference>
<name>A0A1H9PHJ0_9BACT</name>
<sequence length="82" mass="9413">MKFLKYFSLFFVGLLLSLFLIFGVEYGAGSHYSNGEECIIASGQKEVYVHWFVPMNNMISDFCDGSLTPRYYEAKEKCNCVD</sequence>
<protein>
    <submittedName>
        <fullName evidence="1">Uncharacterized protein</fullName>
    </submittedName>
</protein>
<dbReference type="STRING" id="478744.SAMN05444359_1514"/>
<gene>
    <name evidence="1" type="ORF">SAMN05444359_1514</name>
</gene>
<reference evidence="2" key="1">
    <citation type="submission" date="2016-10" db="EMBL/GenBank/DDBJ databases">
        <authorList>
            <person name="Varghese N."/>
            <person name="Submissions S."/>
        </authorList>
    </citation>
    <scope>NUCLEOTIDE SEQUENCE [LARGE SCALE GENOMIC DNA]</scope>
    <source>
        <strain evidence="2">DSM 24740</strain>
    </source>
</reference>
<dbReference type="InParanoid" id="A0A1H9PHJ0"/>
<accession>A0A1H9PHJ0</accession>
<evidence type="ECO:0000313" key="2">
    <source>
        <dbReference type="Proteomes" id="UP000199021"/>
    </source>
</evidence>